<dbReference type="EMBL" id="CP082270">
    <property type="protein sequence ID" value="WDM64282.1"/>
    <property type="molecule type" value="Genomic_DNA"/>
</dbReference>
<dbReference type="RefSeq" id="WP_274511972.1">
    <property type="nucleotide sequence ID" value="NZ_CP082270.1"/>
</dbReference>
<evidence type="ECO:0000313" key="1">
    <source>
        <dbReference type="EMBL" id="WDM64282.1"/>
    </source>
</evidence>
<name>A0ABY7Y2U4_9GAMM</name>
<protein>
    <submittedName>
        <fullName evidence="1">Uncharacterized protein</fullName>
    </submittedName>
</protein>
<accession>A0ABY7Y2U4</accession>
<keyword evidence="2" id="KW-1185">Reference proteome</keyword>
<proteinExistence type="predicted"/>
<organism evidence="1 2">
    <name type="scientific">Stenotrophomonas forensis</name>
    <dbReference type="NCBI Taxonomy" id="2871169"/>
    <lineage>
        <taxon>Bacteria</taxon>
        <taxon>Pseudomonadati</taxon>
        <taxon>Pseudomonadota</taxon>
        <taxon>Gammaproteobacteria</taxon>
        <taxon>Lysobacterales</taxon>
        <taxon>Lysobacteraceae</taxon>
        <taxon>Stenotrophomonas</taxon>
        <taxon>Stenotrophomonas maltophilia group</taxon>
    </lineage>
</organism>
<sequence>MTAARTADVSQQDQASAPNTHVALPVARAIVRTLCVPLALCIAVAGHAAAEPSISPEQAFELFTKAVLESDADASAKLHRSMVDINHYEAESVADLHQYAPALVQSMVDGLVQFKLFSAKSAHEYGTLMTDAYAGTQCRATGTRAASQYLREKEKVTEIMVQFSCQVPAFNTESGEVTDAAILRKMRKSTKYAFRTWAAMLKSGEKRTMTGEAMLTGDPDTGYFPDAYNLRSLTSVLYSALPAERVDPFAEMERDAE</sequence>
<gene>
    <name evidence="1" type="ORF">K5L94_02975</name>
</gene>
<dbReference type="Proteomes" id="UP001216828">
    <property type="component" value="Chromosome"/>
</dbReference>
<evidence type="ECO:0000313" key="2">
    <source>
        <dbReference type="Proteomes" id="UP001216828"/>
    </source>
</evidence>
<reference evidence="1 2" key="1">
    <citation type="submission" date="2021-08" db="EMBL/GenBank/DDBJ databases">
        <title>Stenotrophomonas forensis sp. nov., isolated from contaminated viral transport media.</title>
        <authorList>
            <person name="Nguyen S.V."/>
            <person name="Edwards D."/>
            <person name="Scott S."/>
            <person name="Doss J."/>
            <person name="Merid S."/>
            <person name="Zelaya E."/>
            <person name="Maza C."/>
            <person name="Mann M."/>
            <person name="Hamilton B."/>
            <person name="Blackwell R."/>
            <person name="Tran A."/>
            <person name="Hauser J."/>
        </authorList>
    </citation>
    <scope>NUCLEOTIDE SEQUENCE [LARGE SCALE GENOMIC DNA]</scope>
    <source>
        <strain evidence="1 2">DFS-20110405</strain>
    </source>
</reference>